<evidence type="ECO:0000256" key="1">
    <source>
        <dbReference type="ARBA" id="ARBA00023002"/>
    </source>
</evidence>
<dbReference type="InterPro" id="IPR036282">
    <property type="entry name" value="Glutathione-S-Trfase_C_sf"/>
</dbReference>
<dbReference type="InterPro" id="IPR050983">
    <property type="entry name" value="GST_Omega/HSP26"/>
</dbReference>
<dbReference type="AlphaFoldDB" id="A0AB34IXB3"/>
<dbReference type="EMBL" id="JBGBPQ010000016">
    <property type="protein sequence ID" value="KAL1508676.1"/>
    <property type="molecule type" value="Genomic_DNA"/>
</dbReference>
<accession>A0AB34IXB3</accession>
<dbReference type="InterPro" id="IPR036249">
    <property type="entry name" value="Thioredoxin-like_sf"/>
</dbReference>
<gene>
    <name evidence="4" type="ORF">AB1Y20_004771</name>
</gene>
<feature type="domain" description="GST C-terminal" evidence="3">
    <location>
        <begin position="135"/>
        <end position="261"/>
    </location>
</feature>
<sequence length="262" mass="30071">MAAQDATHPLWPSSWKEASGEATIKRRADPKPVKLFCGWFCPFAQRGWIACEAKRLDYQYVEVNPYEVDSSQPGGYTKRALPLSEKRERYPEFIAVSPRGLVPAMDKDGVAVWDSMPLVEFIDESFSGPRLFPSDAHQRARVRIYIAHCGDYIQKPYYTMLMAQDPSQRERAREQMLEGCRSLARAMSTDGDFFLGEQFSAFEIAIAPFWQRYLWVGSVYRGFSFPRDADFARLERWWSAVEKHPAVAATLVCRERLVSSTD</sequence>
<dbReference type="Proteomes" id="UP001515480">
    <property type="component" value="Unassembled WGS sequence"/>
</dbReference>
<dbReference type="GO" id="GO:0004364">
    <property type="term" value="F:glutathione transferase activity"/>
    <property type="evidence" value="ECO:0007669"/>
    <property type="project" value="InterPro"/>
</dbReference>
<dbReference type="SFLD" id="SFLDG00358">
    <property type="entry name" value="Main_(cytGST)"/>
    <property type="match status" value="1"/>
</dbReference>
<dbReference type="PANTHER" id="PTHR43968">
    <property type="match status" value="1"/>
</dbReference>
<proteinExistence type="predicted"/>
<evidence type="ECO:0000313" key="5">
    <source>
        <dbReference type="Proteomes" id="UP001515480"/>
    </source>
</evidence>
<feature type="domain" description="GST N-terminal" evidence="2">
    <location>
        <begin position="31"/>
        <end position="130"/>
    </location>
</feature>
<dbReference type="PANTHER" id="PTHR43968:SF6">
    <property type="entry name" value="GLUTATHIONE S-TRANSFERASE OMEGA"/>
    <property type="match status" value="1"/>
</dbReference>
<keyword evidence="1" id="KW-0560">Oxidoreductase</keyword>
<dbReference type="InterPro" id="IPR010987">
    <property type="entry name" value="Glutathione-S-Trfase_C-like"/>
</dbReference>
<dbReference type="GO" id="GO:0005737">
    <property type="term" value="C:cytoplasm"/>
    <property type="evidence" value="ECO:0007669"/>
    <property type="project" value="InterPro"/>
</dbReference>
<dbReference type="PRINTS" id="PR01625">
    <property type="entry name" value="GSTRNSFRASEO"/>
</dbReference>
<evidence type="ECO:0000259" key="2">
    <source>
        <dbReference type="PROSITE" id="PS50404"/>
    </source>
</evidence>
<dbReference type="Gene3D" id="3.40.30.10">
    <property type="entry name" value="Glutaredoxin"/>
    <property type="match status" value="1"/>
</dbReference>
<evidence type="ECO:0000313" key="4">
    <source>
        <dbReference type="EMBL" id="KAL1508676.1"/>
    </source>
</evidence>
<evidence type="ECO:0000259" key="3">
    <source>
        <dbReference type="PROSITE" id="PS50405"/>
    </source>
</evidence>
<dbReference type="Gene3D" id="1.20.1050.10">
    <property type="match status" value="1"/>
</dbReference>
<reference evidence="4 5" key="1">
    <citation type="journal article" date="2024" name="Science">
        <title>Giant polyketide synthase enzymes in the biosynthesis of giant marine polyether toxins.</title>
        <authorList>
            <person name="Fallon T.R."/>
            <person name="Shende V.V."/>
            <person name="Wierzbicki I.H."/>
            <person name="Pendleton A.L."/>
            <person name="Watervoot N.F."/>
            <person name="Auber R.P."/>
            <person name="Gonzalez D.J."/>
            <person name="Wisecaver J.H."/>
            <person name="Moore B.S."/>
        </authorList>
    </citation>
    <scope>NUCLEOTIDE SEQUENCE [LARGE SCALE GENOMIC DNA]</scope>
    <source>
        <strain evidence="4 5">12B1</strain>
    </source>
</reference>
<dbReference type="PROSITE" id="PS50404">
    <property type="entry name" value="GST_NTER"/>
    <property type="match status" value="1"/>
</dbReference>
<dbReference type="SUPFAM" id="SSF47616">
    <property type="entry name" value="GST C-terminal domain-like"/>
    <property type="match status" value="1"/>
</dbReference>
<organism evidence="4 5">
    <name type="scientific">Prymnesium parvum</name>
    <name type="common">Toxic golden alga</name>
    <dbReference type="NCBI Taxonomy" id="97485"/>
    <lineage>
        <taxon>Eukaryota</taxon>
        <taxon>Haptista</taxon>
        <taxon>Haptophyta</taxon>
        <taxon>Prymnesiophyceae</taxon>
        <taxon>Prymnesiales</taxon>
        <taxon>Prymnesiaceae</taxon>
        <taxon>Prymnesium</taxon>
    </lineage>
</organism>
<evidence type="ECO:0008006" key="6">
    <source>
        <dbReference type="Google" id="ProtNLM"/>
    </source>
</evidence>
<dbReference type="InterPro" id="IPR040079">
    <property type="entry name" value="Glutathione_S-Trfase"/>
</dbReference>
<dbReference type="InterPro" id="IPR004045">
    <property type="entry name" value="Glutathione_S-Trfase_N"/>
</dbReference>
<name>A0AB34IXB3_PRYPA</name>
<dbReference type="InterPro" id="IPR005442">
    <property type="entry name" value="GST_omega"/>
</dbReference>
<comment type="caution">
    <text evidence="4">The sequence shown here is derived from an EMBL/GenBank/DDBJ whole genome shotgun (WGS) entry which is preliminary data.</text>
</comment>
<keyword evidence="5" id="KW-1185">Reference proteome</keyword>
<dbReference type="PROSITE" id="PS50405">
    <property type="entry name" value="GST_CTER"/>
    <property type="match status" value="1"/>
</dbReference>
<dbReference type="CDD" id="cd00570">
    <property type="entry name" value="GST_N_family"/>
    <property type="match status" value="1"/>
</dbReference>
<dbReference type="SUPFAM" id="SSF52833">
    <property type="entry name" value="Thioredoxin-like"/>
    <property type="match status" value="1"/>
</dbReference>
<protein>
    <recommendedName>
        <fullName evidence="6">Glutathione transferase</fullName>
    </recommendedName>
</protein>
<dbReference type="GO" id="GO:0045174">
    <property type="term" value="F:glutathione dehydrogenase (ascorbate) activity"/>
    <property type="evidence" value="ECO:0007669"/>
    <property type="project" value="UniProtKB-ARBA"/>
</dbReference>
<dbReference type="SFLD" id="SFLDS00019">
    <property type="entry name" value="Glutathione_Transferase_(cytos"/>
    <property type="match status" value="1"/>
</dbReference>
<dbReference type="Pfam" id="PF13409">
    <property type="entry name" value="GST_N_2"/>
    <property type="match status" value="1"/>
</dbReference>
<dbReference type="Pfam" id="PF13410">
    <property type="entry name" value="GST_C_2"/>
    <property type="match status" value="1"/>
</dbReference>